<dbReference type="SMART" id="SM00487">
    <property type="entry name" value="DEXDc"/>
    <property type="match status" value="1"/>
</dbReference>
<evidence type="ECO:0000259" key="9">
    <source>
        <dbReference type="PROSITE" id="PS51192"/>
    </source>
</evidence>
<evidence type="ECO:0000256" key="2">
    <source>
        <dbReference type="ARBA" id="ARBA00022741"/>
    </source>
</evidence>
<gene>
    <name evidence="12" type="ORF">KFL_001520230</name>
</gene>
<reference evidence="12 13" key="1">
    <citation type="journal article" date="2014" name="Nat. Commun.">
        <title>Klebsormidium flaccidum genome reveals primary factors for plant terrestrial adaptation.</title>
        <authorList>
            <person name="Hori K."/>
            <person name="Maruyama F."/>
            <person name="Fujisawa T."/>
            <person name="Togashi T."/>
            <person name="Yamamoto N."/>
            <person name="Seo M."/>
            <person name="Sato S."/>
            <person name="Yamada T."/>
            <person name="Mori H."/>
            <person name="Tajima N."/>
            <person name="Moriyama T."/>
            <person name="Ikeuchi M."/>
            <person name="Watanabe M."/>
            <person name="Wada H."/>
            <person name="Kobayashi K."/>
            <person name="Saito M."/>
            <person name="Masuda T."/>
            <person name="Sasaki-Sekimoto Y."/>
            <person name="Mashiguchi K."/>
            <person name="Awai K."/>
            <person name="Shimojima M."/>
            <person name="Masuda S."/>
            <person name="Iwai M."/>
            <person name="Nobusawa T."/>
            <person name="Narise T."/>
            <person name="Kondo S."/>
            <person name="Saito H."/>
            <person name="Sato R."/>
            <person name="Murakawa M."/>
            <person name="Ihara Y."/>
            <person name="Oshima-Yamada Y."/>
            <person name="Ohtaka K."/>
            <person name="Satoh M."/>
            <person name="Sonobe K."/>
            <person name="Ishii M."/>
            <person name="Ohtani R."/>
            <person name="Kanamori-Sato M."/>
            <person name="Honoki R."/>
            <person name="Miyazaki D."/>
            <person name="Mochizuki H."/>
            <person name="Umetsu J."/>
            <person name="Higashi K."/>
            <person name="Shibata D."/>
            <person name="Kamiya Y."/>
            <person name="Sato N."/>
            <person name="Nakamura Y."/>
            <person name="Tabata S."/>
            <person name="Ida S."/>
            <person name="Kurokawa K."/>
            <person name="Ohta H."/>
        </authorList>
    </citation>
    <scope>NUCLEOTIDE SEQUENCE [LARGE SCALE GENOMIC DNA]</scope>
    <source>
        <strain evidence="12 13">NIES-2285</strain>
    </source>
</reference>
<dbReference type="AlphaFoldDB" id="A0A1Y1HZE2"/>
<dbReference type="InterPro" id="IPR027417">
    <property type="entry name" value="P-loop_NTPase"/>
</dbReference>
<evidence type="ECO:0000313" key="13">
    <source>
        <dbReference type="Proteomes" id="UP000054558"/>
    </source>
</evidence>
<dbReference type="GO" id="GO:0003724">
    <property type="term" value="F:RNA helicase activity"/>
    <property type="evidence" value="ECO:0000318"/>
    <property type="project" value="GO_Central"/>
</dbReference>
<feature type="region of interest" description="Disordered" evidence="8">
    <location>
        <begin position="1"/>
        <end position="81"/>
    </location>
</feature>
<dbReference type="SMART" id="SM00490">
    <property type="entry name" value="HELICc"/>
    <property type="match status" value="1"/>
</dbReference>
<dbReference type="Proteomes" id="UP000054558">
    <property type="component" value="Unassembled WGS sequence"/>
</dbReference>
<feature type="domain" description="Helicase ATP-binding" evidence="9">
    <location>
        <begin position="157"/>
        <end position="333"/>
    </location>
</feature>
<dbReference type="STRING" id="105231.A0A1Y1HZE2"/>
<sequence>MPYVPPHLREGRADSAPPPPANSFGRSNGPVSRDYGSSFGSRRDDRSNGAPASGGSSSRPSSRDGPLPGRDVSRRSAGPPEVVWETWKPSQRVSDLTPEQIVDVRKRLNIDVQVTPGTPEAPAAVESFGDIGLNSDIMKDITFHSYTNPTPIQAQAMPVALSNRDLLGCAETGSGKTAAFAIPMIQHCLAQPPVKRGDGPLALVLAPTRELAQQIEKEVRAFTRSSKGFKSSIVVGGTHMGDQASELRGGVELVVATPGRFIDHLHQGNTDLHRISFVVLDEADRMLDMGFEPQIREVMMGLPKRHQTLLFSATMPTEIEALAQEYLDKPVRVKVGTVSSPTANVTQSLEKIPEPQKLETLLALLVEESNAAESNQQPQPLTIVFVERKTKCDEIADALTAQGLRAVAIHGGRSQGEREAALRDFRKGDRNILVATDVASRGLDVSGVAHVINMDLPKTLEDYVHRIGRTGRAGASGRATSFHTERDAYLVAQIKRALAEVEAGNTMAFATGKAARAKEREAVAAMKSGSQVATGPSIVSVDDKFRHMLALSSTSKDKDKGVADDAWDD</sequence>
<dbReference type="InterPro" id="IPR001650">
    <property type="entry name" value="Helicase_C-like"/>
</dbReference>
<dbReference type="GO" id="GO:0003729">
    <property type="term" value="F:mRNA binding"/>
    <property type="evidence" value="ECO:0000318"/>
    <property type="project" value="GO_Central"/>
</dbReference>
<protein>
    <submittedName>
        <fullName evidence="12">Uncharacterized protein</fullName>
    </submittedName>
</protein>
<evidence type="ECO:0000259" key="10">
    <source>
        <dbReference type="PROSITE" id="PS51194"/>
    </source>
</evidence>
<evidence type="ECO:0000256" key="5">
    <source>
        <dbReference type="ARBA" id="ARBA00022840"/>
    </source>
</evidence>
<dbReference type="GO" id="GO:0005524">
    <property type="term" value="F:ATP binding"/>
    <property type="evidence" value="ECO:0007669"/>
    <property type="project" value="UniProtKB-KW"/>
</dbReference>
<keyword evidence="2 7" id="KW-0547">Nucleotide-binding</keyword>
<name>A0A1Y1HZE2_KLENI</name>
<dbReference type="PROSITE" id="PS51195">
    <property type="entry name" value="Q_MOTIF"/>
    <property type="match status" value="1"/>
</dbReference>
<dbReference type="InterPro" id="IPR011545">
    <property type="entry name" value="DEAD/DEAH_box_helicase_dom"/>
</dbReference>
<dbReference type="PANTHER" id="PTHR47959:SF1">
    <property type="entry name" value="ATP-DEPENDENT RNA HELICASE DBPA"/>
    <property type="match status" value="1"/>
</dbReference>
<keyword evidence="5 7" id="KW-0067">ATP-binding</keyword>
<dbReference type="InterPro" id="IPR014014">
    <property type="entry name" value="RNA_helicase_DEAD_Q_motif"/>
</dbReference>
<feature type="domain" description="DEAD-box RNA helicase Q" evidence="11">
    <location>
        <begin position="126"/>
        <end position="154"/>
    </location>
</feature>
<evidence type="ECO:0000259" key="11">
    <source>
        <dbReference type="PROSITE" id="PS51195"/>
    </source>
</evidence>
<evidence type="ECO:0000256" key="4">
    <source>
        <dbReference type="ARBA" id="ARBA00022806"/>
    </source>
</evidence>
<keyword evidence="13" id="KW-1185">Reference proteome</keyword>
<dbReference type="InterPro" id="IPR000629">
    <property type="entry name" value="RNA-helicase_DEAD-box_CS"/>
</dbReference>
<dbReference type="InterPro" id="IPR044742">
    <property type="entry name" value="DEAD/DEAH_RhlB"/>
</dbReference>
<accession>A0A1Y1HZE2</accession>
<dbReference type="EMBL" id="DF237101">
    <property type="protein sequence ID" value="GAQ83553.1"/>
    <property type="molecule type" value="Genomic_DNA"/>
</dbReference>
<dbReference type="PROSITE" id="PS00039">
    <property type="entry name" value="DEAD_ATP_HELICASE"/>
    <property type="match status" value="1"/>
</dbReference>
<keyword evidence="3 7" id="KW-0378">Hydrolase</keyword>
<dbReference type="SUPFAM" id="SSF52540">
    <property type="entry name" value="P-loop containing nucleoside triphosphate hydrolases"/>
    <property type="match status" value="1"/>
</dbReference>
<dbReference type="CDD" id="cd00268">
    <property type="entry name" value="DEADc"/>
    <property type="match status" value="1"/>
</dbReference>
<dbReference type="Pfam" id="PF00271">
    <property type="entry name" value="Helicase_C"/>
    <property type="match status" value="1"/>
</dbReference>
<dbReference type="Pfam" id="PF00270">
    <property type="entry name" value="DEAD"/>
    <property type="match status" value="1"/>
</dbReference>
<dbReference type="PROSITE" id="PS51194">
    <property type="entry name" value="HELICASE_CTER"/>
    <property type="match status" value="1"/>
</dbReference>
<dbReference type="GO" id="GO:0016787">
    <property type="term" value="F:hydrolase activity"/>
    <property type="evidence" value="ECO:0007669"/>
    <property type="project" value="UniProtKB-KW"/>
</dbReference>
<organism evidence="12 13">
    <name type="scientific">Klebsormidium nitens</name>
    <name type="common">Green alga</name>
    <name type="synonym">Ulothrix nitens</name>
    <dbReference type="NCBI Taxonomy" id="105231"/>
    <lineage>
        <taxon>Eukaryota</taxon>
        <taxon>Viridiplantae</taxon>
        <taxon>Streptophyta</taxon>
        <taxon>Klebsormidiophyceae</taxon>
        <taxon>Klebsormidiales</taxon>
        <taxon>Klebsormidiaceae</taxon>
        <taxon>Klebsormidium</taxon>
    </lineage>
</organism>
<comment type="similarity">
    <text evidence="1">Belongs to the DEAD box helicase family. DDX21/DDX50 subfamily.</text>
</comment>
<evidence type="ECO:0000256" key="8">
    <source>
        <dbReference type="SAM" id="MobiDB-lite"/>
    </source>
</evidence>
<feature type="domain" description="Helicase C-terminal" evidence="10">
    <location>
        <begin position="357"/>
        <end position="515"/>
    </location>
</feature>
<dbReference type="InterPro" id="IPR014001">
    <property type="entry name" value="Helicase_ATP-bd"/>
</dbReference>
<evidence type="ECO:0000313" key="12">
    <source>
        <dbReference type="EMBL" id="GAQ83553.1"/>
    </source>
</evidence>
<dbReference type="PROSITE" id="PS51192">
    <property type="entry name" value="HELICASE_ATP_BIND_1"/>
    <property type="match status" value="1"/>
</dbReference>
<dbReference type="InterPro" id="IPR050079">
    <property type="entry name" value="DEAD_box_RNA_helicase"/>
</dbReference>
<feature type="compositionally biased region" description="Low complexity" evidence="8">
    <location>
        <begin position="48"/>
        <end position="70"/>
    </location>
</feature>
<evidence type="ECO:0000256" key="6">
    <source>
        <dbReference type="PROSITE-ProRule" id="PRU00552"/>
    </source>
</evidence>
<proteinExistence type="inferred from homology"/>
<evidence type="ECO:0000256" key="1">
    <source>
        <dbReference type="ARBA" id="ARBA00006517"/>
    </source>
</evidence>
<dbReference type="CDD" id="cd18787">
    <property type="entry name" value="SF2_C_DEAD"/>
    <property type="match status" value="1"/>
</dbReference>
<evidence type="ECO:0000256" key="3">
    <source>
        <dbReference type="ARBA" id="ARBA00022801"/>
    </source>
</evidence>
<dbReference type="Gene3D" id="3.40.50.300">
    <property type="entry name" value="P-loop containing nucleotide triphosphate hydrolases"/>
    <property type="match status" value="2"/>
</dbReference>
<dbReference type="PANTHER" id="PTHR47959">
    <property type="entry name" value="ATP-DEPENDENT RNA HELICASE RHLE-RELATED"/>
    <property type="match status" value="1"/>
</dbReference>
<keyword evidence="4 7" id="KW-0347">Helicase</keyword>
<dbReference type="GO" id="GO:0005634">
    <property type="term" value="C:nucleus"/>
    <property type="evidence" value="ECO:0000318"/>
    <property type="project" value="GO_Central"/>
</dbReference>
<dbReference type="OrthoDB" id="196131at2759"/>
<dbReference type="OMA" id="TRCDEVT"/>
<evidence type="ECO:0000256" key="7">
    <source>
        <dbReference type="RuleBase" id="RU000492"/>
    </source>
</evidence>
<feature type="short sequence motif" description="Q motif" evidence="6">
    <location>
        <begin position="126"/>
        <end position="154"/>
    </location>
</feature>